<feature type="transmembrane region" description="Helical" evidence="9">
    <location>
        <begin position="136"/>
        <end position="159"/>
    </location>
</feature>
<evidence type="ECO:0000256" key="5">
    <source>
        <dbReference type="ARBA" id="ARBA00022989"/>
    </source>
</evidence>
<evidence type="ECO:0000256" key="9">
    <source>
        <dbReference type="SAM" id="Phobius"/>
    </source>
</evidence>
<reference evidence="11 12" key="1">
    <citation type="submission" date="2024-03" db="EMBL/GenBank/DDBJ databases">
        <title>Novel Streptomyces species of biotechnological and ecological value are a feature of Machair soil.</title>
        <authorList>
            <person name="Prole J.R."/>
            <person name="Goodfellow M."/>
            <person name="Allenby N."/>
            <person name="Ward A.C."/>
        </authorList>
    </citation>
    <scope>NUCLEOTIDE SEQUENCE [LARGE SCALE GENOMIC DNA]</scope>
    <source>
        <strain evidence="11 12">MS1.HAVA.3</strain>
    </source>
</reference>
<sequence>MARPGDARLLRRRRGPADPVRPQRAALAPTDHAPAHVRRPQPAGTYGIMLMLACAIFGMFFFLTLFVQIVLGFSPIQAGLAFLPVSVVIAIGAGITAQLLPKFGPKPFMVIGALSSAAGLGWLTQTDIHSTYLGSILGPMLLFALGMGLQFVSLTLMALSNVPDRESGAASGLLNTTQQVGGSLGLSILVTVYGTASRNEAKDQLPNFLGAATPEQKAFLARTGQFPKPWSDQVLTSGISAAFVVASLFTLVGAMIALFAIQVRPSDLERLQGNHTPTADRR</sequence>
<accession>A0ABU8U1Z4</accession>
<feature type="domain" description="Major facilitator superfamily (MFS) profile" evidence="10">
    <location>
        <begin position="1"/>
        <end position="265"/>
    </location>
</feature>
<evidence type="ECO:0000256" key="3">
    <source>
        <dbReference type="ARBA" id="ARBA00022475"/>
    </source>
</evidence>
<keyword evidence="5 9" id="KW-1133">Transmembrane helix</keyword>
<dbReference type="InterPro" id="IPR011701">
    <property type="entry name" value="MFS"/>
</dbReference>
<feature type="transmembrane region" description="Helical" evidence="9">
    <location>
        <begin position="48"/>
        <end position="73"/>
    </location>
</feature>
<feature type="transmembrane region" description="Helical" evidence="9">
    <location>
        <begin position="79"/>
        <end position="100"/>
    </location>
</feature>
<evidence type="ECO:0000313" key="12">
    <source>
        <dbReference type="Proteomes" id="UP001382904"/>
    </source>
</evidence>
<protein>
    <submittedName>
        <fullName evidence="11">MFS transporter</fullName>
    </submittedName>
</protein>
<dbReference type="CDD" id="cd17321">
    <property type="entry name" value="MFS_MMR_MDR_like"/>
    <property type="match status" value="1"/>
</dbReference>
<gene>
    <name evidence="11" type="ORF">WKI68_11330</name>
</gene>
<keyword evidence="4 9" id="KW-0812">Transmembrane</keyword>
<dbReference type="InterPro" id="IPR036259">
    <property type="entry name" value="MFS_trans_sf"/>
</dbReference>
<keyword evidence="6 9" id="KW-0472">Membrane</keyword>
<evidence type="ECO:0000259" key="10">
    <source>
        <dbReference type="PROSITE" id="PS50850"/>
    </source>
</evidence>
<evidence type="ECO:0000256" key="1">
    <source>
        <dbReference type="ARBA" id="ARBA00004651"/>
    </source>
</evidence>
<evidence type="ECO:0000256" key="7">
    <source>
        <dbReference type="ARBA" id="ARBA00023251"/>
    </source>
</evidence>
<keyword evidence="7" id="KW-0046">Antibiotic resistance</keyword>
<dbReference type="SUPFAM" id="SSF103473">
    <property type="entry name" value="MFS general substrate transporter"/>
    <property type="match status" value="1"/>
</dbReference>
<proteinExistence type="predicted"/>
<evidence type="ECO:0000256" key="2">
    <source>
        <dbReference type="ARBA" id="ARBA00022448"/>
    </source>
</evidence>
<feature type="transmembrane region" description="Helical" evidence="9">
    <location>
        <begin position="239"/>
        <end position="261"/>
    </location>
</feature>
<comment type="subcellular location">
    <subcellularLocation>
        <location evidence="1">Cell membrane</location>
        <topology evidence="1">Multi-pass membrane protein</topology>
    </subcellularLocation>
</comment>
<evidence type="ECO:0000256" key="8">
    <source>
        <dbReference type="SAM" id="MobiDB-lite"/>
    </source>
</evidence>
<keyword evidence="3" id="KW-1003">Cell membrane</keyword>
<dbReference type="Pfam" id="PF07690">
    <property type="entry name" value="MFS_1"/>
    <property type="match status" value="1"/>
</dbReference>
<feature type="transmembrane region" description="Helical" evidence="9">
    <location>
        <begin position="107"/>
        <end position="124"/>
    </location>
</feature>
<organism evidence="11 12">
    <name type="scientific">Streptomyces caledonius</name>
    <dbReference type="NCBI Taxonomy" id="3134107"/>
    <lineage>
        <taxon>Bacteria</taxon>
        <taxon>Bacillati</taxon>
        <taxon>Actinomycetota</taxon>
        <taxon>Actinomycetes</taxon>
        <taxon>Kitasatosporales</taxon>
        <taxon>Streptomycetaceae</taxon>
        <taxon>Streptomyces</taxon>
    </lineage>
</organism>
<feature type="region of interest" description="Disordered" evidence="8">
    <location>
        <begin position="1"/>
        <end position="38"/>
    </location>
</feature>
<evidence type="ECO:0000313" key="11">
    <source>
        <dbReference type="EMBL" id="MEJ8641899.1"/>
    </source>
</evidence>
<dbReference type="InterPro" id="IPR020846">
    <property type="entry name" value="MFS_dom"/>
</dbReference>
<keyword evidence="2" id="KW-0813">Transport</keyword>
<dbReference type="Gene3D" id="1.20.1250.20">
    <property type="entry name" value="MFS general substrate transporter like domains"/>
    <property type="match status" value="1"/>
</dbReference>
<dbReference type="Proteomes" id="UP001382904">
    <property type="component" value="Unassembled WGS sequence"/>
</dbReference>
<name>A0ABU8U1Z4_9ACTN</name>
<dbReference type="PANTHER" id="PTHR42718">
    <property type="entry name" value="MAJOR FACILITATOR SUPERFAMILY MULTIDRUG TRANSPORTER MFSC"/>
    <property type="match status" value="1"/>
</dbReference>
<evidence type="ECO:0000256" key="4">
    <source>
        <dbReference type="ARBA" id="ARBA00022692"/>
    </source>
</evidence>
<dbReference type="PROSITE" id="PS50850">
    <property type="entry name" value="MFS"/>
    <property type="match status" value="1"/>
</dbReference>
<comment type="caution">
    <text evidence="11">The sequence shown here is derived from an EMBL/GenBank/DDBJ whole genome shotgun (WGS) entry which is preliminary data.</text>
</comment>
<dbReference type="PANTHER" id="PTHR42718:SF46">
    <property type="entry name" value="BLR6921 PROTEIN"/>
    <property type="match status" value="1"/>
</dbReference>
<dbReference type="EMBL" id="JBBKAM010000002">
    <property type="protein sequence ID" value="MEJ8641899.1"/>
    <property type="molecule type" value="Genomic_DNA"/>
</dbReference>
<evidence type="ECO:0000256" key="6">
    <source>
        <dbReference type="ARBA" id="ARBA00023136"/>
    </source>
</evidence>
<keyword evidence="12" id="KW-1185">Reference proteome</keyword>